<dbReference type="OrthoDB" id="9805623at2"/>
<keyword evidence="4" id="KW-1185">Reference proteome</keyword>
<feature type="transmembrane region" description="Helical" evidence="1">
    <location>
        <begin position="395"/>
        <end position="417"/>
    </location>
</feature>
<protein>
    <submittedName>
        <fullName evidence="3">Fused spore maturation proteins A and B</fullName>
    </submittedName>
</protein>
<evidence type="ECO:0000313" key="3">
    <source>
        <dbReference type="EMBL" id="GAL85398.1"/>
    </source>
</evidence>
<feature type="transmembrane region" description="Helical" evidence="1">
    <location>
        <begin position="149"/>
        <end position="169"/>
    </location>
</feature>
<feature type="transmembrane region" description="Helical" evidence="1">
    <location>
        <begin position="181"/>
        <end position="203"/>
    </location>
</feature>
<sequence length="420" mass="45528">MVLNYIWIAFFLISFVIAIVRLGLYYFGYPQYGGLEIFPEIMKAAFDMAKSSVVDISFALIGVLTLWMGLMKIAEKSGMINILAKLIGPFFHKLFPDLPKDHPSVGLIMMNFSANMLGLDNAATPIGLKAMESMQELNPNKDTAFNPQIMFLVLNTSGLTLIPVSIMAFRYQAGAADPSDVFIPILIATFCSTLAGLITVAIYQKINLFDKVVMAYLGGLFAIIAGIIWYFTSLPQDRIGPVSSLVSNFILFLIIATFIFHGFKRKINVFEAFIEGAKEGFDVVVRIIPYLVGILVGIAVFRASGAMGYLESGLTYIVGLTGLDTSWVPALPTALMKPLSGSGARAMMLDAMANGKADSFAGRLACIFQGAADTTFFIVAVYFGSVGIKKTRYAIPAGLIADLFGVIAAIAVAYLFFPVK</sequence>
<organism evidence="3 4">
    <name type="scientific">Sporocytophaga myxococcoides</name>
    <dbReference type="NCBI Taxonomy" id="153721"/>
    <lineage>
        <taxon>Bacteria</taxon>
        <taxon>Pseudomonadati</taxon>
        <taxon>Bacteroidota</taxon>
        <taxon>Cytophagia</taxon>
        <taxon>Cytophagales</taxon>
        <taxon>Cytophagaceae</taxon>
        <taxon>Sporocytophaga</taxon>
    </lineage>
</organism>
<feature type="transmembrane region" description="Helical" evidence="1">
    <location>
        <begin position="360"/>
        <end position="383"/>
    </location>
</feature>
<feature type="domain" description="Nucleoside transporter/FeoB GTPase Gate" evidence="2">
    <location>
        <begin position="60"/>
        <end position="168"/>
    </location>
</feature>
<accession>A0A098LGZ4</accession>
<comment type="caution">
    <text evidence="3">The sequence shown here is derived from an EMBL/GenBank/DDBJ whole genome shotgun (WGS) entry which is preliminary data.</text>
</comment>
<dbReference type="EMBL" id="BBLT01000005">
    <property type="protein sequence ID" value="GAL85398.1"/>
    <property type="molecule type" value="Genomic_DNA"/>
</dbReference>
<feature type="transmembrane region" description="Helical" evidence="1">
    <location>
        <begin position="244"/>
        <end position="263"/>
    </location>
</feature>
<dbReference type="PIRSF" id="PIRSF036542">
    <property type="entry name" value="SpmA_SpmB"/>
    <property type="match status" value="1"/>
</dbReference>
<dbReference type="GO" id="GO:0005886">
    <property type="term" value="C:plasma membrane"/>
    <property type="evidence" value="ECO:0007669"/>
    <property type="project" value="TreeGrafter"/>
</dbReference>
<feature type="domain" description="Nucleoside transporter/FeoB GTPase Gate" evidence="2">
    <location>
        <begin position="284"/>
        <end position="389"/>
    </location>
</feature>
<dbReference type="AlphaFoldDB" id="A0A098LGZ4"/>
<evidence type="ECO:0000313" key="4">
    <source>
        <dbReference type="Proteomes" id="UP000030185"/>
    </source>
</evidence>
<proteinExistence type="predicted"/>
<dbReference type="InterPro" id="IPR011642">
    <property type="entry name" value="Gate_dom"/>
</dbReference>
<evidence type="ECO:0000256" key="1">
    <source>
        <dbReference type="SAM" id="Phobius"/>
    </source>
</evidence>
<evidence type="ECO:0000259" key="2">
    <source>
        <dbReference type="Pfam" id="PF07670"/>
    </source>
</evidence>
<feature type="transmembrane region" description="Helical" evidence="1">
    <location>
        <begin position="7"/>
        <end position="28"/>
    </location>
</feature>
<name>A0A098LGZ4_9BACT</name>
<dbReference type="Proteomes" id="UP000030185">
    <property type="component" value="Unassembled WGS sequence"/>
</dbReference>
<feature type="transmembrane region" description="Helical" evidence="1">
    <location>
        <begin position="48"/>
        <end position="70"/>
    </location>
</feature>
<feature type="transmembrane region" description="Helical" evidence="1">
    <location>
        <begin position="215"/>
        <end position="232"/>
    </location>
</feature>
<dbReference type="PANTHER" id="PTHR35793">
    <property type="entry name" value="INNER MEMBRANE PROTEIN YJIG"/>
    <property type="match status" value="1"/>
</dbReference>
<keyword evidence="1" id="KW-1133">Transmembrane helix</keyword>
<dbReference type="eggNOG" id="COG0700">
    <property type="taxonomic scope" value="Bacteria"/>
</dbReference>
<keyword evidence="1" id="KW-0472">Membrane</keyword>
<keyword evidence="1" id="KW-0812">Transmembrane</keyword>
<dbReference type="InterPro" id="IPR052549">
    <property type="entry name" value="SpmB"/>
</dbReference>
<gene>
    <name evidence="3" type="ORF">MYP_2627</name>
</gene>
<reference evidence="3 4" key="1">
    <citation type="submission" date="2014-09" db="EMBL/GenBank/DDBJ databases">
        <title>Sporocytophaga myxococcoides PG-01 genome sequencing.</title>
        <authorList>
            <person name="Liu L."/>
            <person name="Gao P.J."/>
            <person name="Chen G.J."/>
            <person name="Wang L.S."/>
        </authorList>
    </citation>
    <scope>NUCLEOTIDE SEQUENCE [LARGE SCALE GENOMIC DNA]</scope>
    <source>
        <strain evidence="3 4">PG-01</strain>
    </source>
</reference>
<dbReference type="STRING" id="153721.MYP_2627"/>
<dbReference type="eggNOG" id="COG2715">
    <property type="taxonomic scope" value="Bacteria"/>
</dbReference>
<feature type="transmembrane region" description="Helical" evidence="1">
    <location>
        <begin position="283"/>
        <end position="304"/>
    </location>
</feature>
<dbReference type="InterPro" id="IPR011415">
    <property type="entry name" value="SpmA_SpmB"/>
</dbReference>
<dbReference type="Pfam" id="PF07670">
    <property type="entry name" value="Gate"/>
    <property type="match status" value="2"/>
</dbReference>
<dbReference type="PANTHER" id="PTHR35793:SF2">
    <property type="entry name" value="INNER MEMBRANE PROTEIN YJIG"/>
    <property type="match status" value="1"/>
</dbReference>
<dbReference type="RefSeq" id="WP_045464041.1">
    <property type="nucleotide sequence ID" value="NZ_BBLT01000005.1"/>
</dbReference>